<organism evidence="2 3">
    <name type="scientific">Shinella lacus</name>
    <dbReference type="NCBI Taxonomy" id="2654216"/>
    <lineage>
        <taxon>Bacteria</taxon>
        <taxon>Pseudomonadati</taxon>
        <taxon>Pseudomonadota</taxon>
        <taxon>Alphaproteobacteria</taxon>
        <taxon>Hyphomicrobiales</taxon>
        <taxon>Rhizobiaceae</taxon>
        <taxon>Shinella</taxon>
    </lineage>
</organism>
<evidence type="ECO:0000313" key="3">
    <source>
        <dbReference type="Proteomes" id="UP000996601"/>
    </source>
</evidence>
<protein>
    <recommendedName>
        <fullName evidence="4">DUF2147 domain-containing protein</fullName>
    </recommendedName>
</protein>
<sequence>MNRSTIIATLVALAALPALAQDVNPLEGLWSGKGEGDLTVDLKHVQDDIYKISIETVVPMQEDGLPGCGGGIEGEVKLDSAGGNFFVENEAYDPNAEQSGVNARYCEIGLVFSRDGKLLIEERSGCLSYHGAACGFTGELVHDAAGL</sequence>
<proteinExistence type="predicted"/>
<feature type="signal peptide" evidence="1">
    <location>
        <begin position="1"/>
        <end position="20"/>
    </location>
</feature>
<feature type="chain" id="PRO_5046624649" description="DUF2147 domain-containing protein" evidence="1">
    <location>
        <begin position="21"/>
        <end position="147"/>
    </location>
</feature>
<dbReference type="Proteomes" id="UP000996601">
    <property type="component" value="Unassembled WGS sequence"/>
</dbReference>
<reference evidence="2" key="1">
    <citation type="submission" date="2021-07" db="EMBL/GenBank/DDBJ databases">
        <title>Shinella sp. nov., a novel member of the genus Shinella from water.</title>
        <authorList>
            <person name="Deng Y."/>
        </authorList>
    </citation>
    <scope>NUCLEOTIDE SEQUENCE</scope>
    <source>
        <strain evidence="2">CPCC 100929</strain>
    </source>
</reference>
<comment type="caution">
    <text evidence="2">The sequence shown here is derived from an EMBL/GenBank/DDBJ whole genome shotgun (WGS) entry which is preliminary data.</text>
</comment>
<dbReference type="RefSeq" id="WP_256121393.1">
    <property type="nucleotide sequence ID" value="NZ_WHSB02000026.1"/>
</dbReference>
<evidence type="ECO:0008006" key="4">
    <source>
        <dbReference type="Google" id="ProtNLM"/>
    </source>
</evidence>
<accession>A0ABT1RI74</accession>
<name>A0ABT1RI74_9HYPH</name>
<keyword evidence="3" id="KW-1185">Reference proteome</keyword>
<gene>
    <name evidence="2" type="ORF">GB927_032935</name>
</gene>
<dbReference type="EMBL" id="WHSB02000026">
    <property type="protein sequence ID" value="MCQ4634876.1"/>
    <property type="molecule type" value="Genomic_DNA"/>
</dbReference>
<evidence type="ECO:0000256" key="1">
    <source>
        <dbReference type="SAM" id="SignalP"/>
    </source>
</evidence>
<keyword evidence="1" id="KW-0732">Signal</keyword>
<evidence type="ECO:0000313" key="2">
    <source>
        <dbReference type="EMBL" id="MCQ4634876.1"/>
    </source>
</evidence>